<dbReference type="OrthoDB" id="6781859at2759"/>
<comment type="caution">
    <text evidence="1">The sequence shown here is derived from an EMBL/GenBank/DDBJ whole genome shotgun (WGS) entry which is preliminary data.</text>
</comment>
<dbReference type="EMBL" id="CAKOFQ010006863">
    <property type="protein sequence ID" value="CAH1977704.1"/>
    <property type="molecule type" value="Genomic_DNA"/>
</dbReference>
<organism evidence="1 2">
    <name type="scientific">Acanthoscelides obtectus</name>
    <name type="common">Bean weevil</name>
    <name type="synonym">Bruchus obtectus</name>
    <dbReference type="NCBI Taxonomy" id="200917"/>
    <lineage>
        <taxon>Eukaryota</taxon>
        <taxon>Metazoa</taxon>
        <taxon>Ecdysozoa</taxon>
        <taxon>Arthropoda</taxon>
        <taxon>Hexapoda</taxon>
        <taxon>Insecta</taxon>
        <taxon>Pterygota</taxon>
        <taxon>Neoptera</taxon>
        <taxon>Endopterygota</taxon>
        <taxon>Coleoptera</taxon>
        <taxon>Polyphaga</taxon>
        <taxon>Cucujiformia</taxon>
        <taxon>Chrysomeloidea</taxon>
        <taxon>Chrysomelidae</taxon>
        <taxon>Bruchinae</taxon>
        <taxon>Bruchini</taxon>
        <taxon>Acanthoscelides</taxon>
    </lineage>
</organism>
<protein>
    <submittedName>
        <fullName evidence="1">Uncharacterized protein</fullName>
    </submittedName>
</protein>
<evidence type="ECO:0000313" key="1">
    <source>
        <dbReference type="EMBL" id="CAH1977704.1"/>
    </source>
</evidence>
<proteinExistence type="predicted"/>
<sequence length="81" mass="9553">MISLEYRDKLIPCIDHIFIRDPLPNYNYIPAIIHSDITDHFPVILQLRAQNKQHDGHILIEINYTTMPEPKIGLVFMLQTR</sequence>
<dbReference type="AlphaFoldDB" id="A0A9P0KNJ0"/>
<gene>
    <name evidence="1" type="ORF">ACAOBT_LOCUS12833</name>
</gene>
<evidence type="ECO:0000313" key="2">
    <source>
        <dbReference type="Proteomes" id="UP001152888"/>
    </source>
</evidence>
<name>A0A9P0KNJ0_ACAOB</name>
<keyword evidence="2" id="KW-1185">Reference proteome</keyword>
<accession>A0A9P0KNJ0</accession>
<reference evidence="1" key="1">
    <citation type="submission" date="2022-03" db="EMBL/GenBank/DDBJ databases">
        <authorList>
            <person name="Sayadi A."/>
        </authorList>
    </citation>
    <scope>NUCLEOTIDE SEQUENCE</scope>
</reference>
<dbReference type="Proteomes" id="UP001152888">
    <property type="component" value="Unassembled WGS sequence"/>
</dbReference>